<protein>
    <recommendedName>
        <fullName evidence="3">Endonuclease/exonuclease/phosphatase domain-containing protein</fullName>
    </recommendedName>
</protein>
<accession>A0A8S9X9D0</accession>
<dbReference type="EMBL" id="WIXP02000009">
    <property type="protein sequence ID" value="KAF6205159.1"/>
    <property type="molecule type" value="Genomic_DNA"/>
</dbReference>
<dbReference type="Proteomes" id="UP000466442">
    <property type="component" value="Linkage Group LG9"/>
</dbReference>
<dbReference type="OrthoDB" id="8043718at2759"/>
<sequence>MVAVEKGLKNVNIVDIDGTLIVRFRSEGSVIDVVPTYLNCNNWDFDFAQLGVFLSEHVDKNFVVVGDFNVRIGLEQDFSDTPEINMGNFALNRCSRDKELNSHGKRFLELLSDTGLVVLNGRSPSDVDGHFTFVSHQGASVCDLICASMEVLPCLADFSVLKENFSDHMPVTFSVPTSFSESAMPLLPRLRWYPRFAVKYKNQLRDAVPGIIDRADGDVDIWAISIVNTIRNLASHTDKGDKLNAKNPWYDWECERARRKSMCLLGLHRDTGSDMVRADYVLANHAYKAVVLRKRREFFDGLSTKFKEVRDREYNVRVSVRL</sequence>
<dbReference type="Gene3D" id="3.60.10.10">
    <property type="entry name" value="Endonuclease/exonuclease/phosphatase"/>
    <property type="match status" value="1"/>
</dbReference>
<reference evidence="1" key="1">
    <citation type="journal article" date="2021" name="Mol. Ecol. Resour.">
        <title>Apolygus lucorum genome provides insights into omnivorousness and mesophyll feeding.</title>
        <authorList>
            <person name="Liu Y."/>
            <person name="Liu H."/>
            <person name="Wang H."/>
            <person name="Huang T."/>
            <person name="Liu B."/>
            <person name="Yang B."/>
            <person name="Yin L."/>
            <person name="Li B."/>
            <person name="Zhang Y."/>
            <person name="Zhang S."/>
            <person name="Jiang F."/>
            <person name="Zhang X."/>
            <person name="Ren Y."/>
            <person name="Wang B."/>
            <person name="Wang S."/>
            <person name="Lu Y."/>
            <person name="Wu K."/>
            <person name="Fan W."/>
            <person name="Wang G."/>
        </authorList>
    </citation>
    <scope>NUCLEOTIDE SEQUENCE</scope>
    <source>
        <strain evidence="1">12Hb</strain>
    </source>
</reference>
<evidence type="ECO:0000313" key="2">
    <source>
        <dbReference type="Proteomes" id="UP000466442"/>
    </source>
</evidence>
<proteinExistence type="predicted"/>
<dbReference type="AlphaFoldDB" id="A0A8S9X9D0"/>
<name>A0A8S9X9D0_APOLU</name>
<dbReference type="InterPro" id="IPR036691">
    <property type="entry name" value="Endo/exonu/phosph_ase_sf"/>
</dbReference>
<evidence type="ECO:0008006" key="3">
    <source>
        <dbReference type="Google" id="ProtNLM"/>
    </source>
</evidence>
<keyword evidence="2" id="KW-1185">Reference proteome</keyword>
<comment type="caution">
    <text evidence="1">The sequence shown here is derived from an EMBL/GenBank/DDBJ whole genome shotgun (WGS) entry which is preliminary data.</text>
</comment>
<gene>
    <name evidence="1" type="ORF">GE061_019326</name>
</gene>
<organism evidence="1 2">
    <name type="scientific">Apolygus lucorum</name>
    <name type="common">Small green plant bug</name>
    <name type="synonym">Lygocoris lucorum</name>
    <dbReference type="NCBI Taxonomy" id="248454"/>
    <lineage>
        <taxon>Eukaryota</taxon>
        <taxon>Metazoa</taxon>
        <taxon>Ecdysozoa</taxon>
        <taxon>Arthropoda</taxon>
        <taxon>Hexapoda</taxon>
        <taxon>Insecta</taxon>
        <taxon>Pterygota</taxon>
        <taxon>Neoptera</taxon>
        <taxon>Paraneoptera</taxon>
        <taxon>Hemiptera</taxon>
        <taxon>Heteroptera</taxon>
        <taxon>Panheteroptera</taxon>
        <taxon>Cimicomorpha</taxon>
        <taxon>Miridae</taxon>
        <taxon>Mirini</taxon>
        <taxon>Apolygus</taxon>
    </lineage>
</organism>
<evidence type="ECO:0000313" key="1">
    <source>
        <dbReference type="EMBL" id="KAF6205159.1"/>
    </source>
</evidence>
<dbReference type="SUPFAM" id="SSF56219">
    <property type="entry name" value="DNase I-like"/>
    <property type="match status" value="1"/>
</dbReference>